<keyword evidence="4 11" id="KW-0479">Metal-binding</keyword>
<dbReference type="FunFam" id="1.20.1270.50:FF:000002">
    <property type="entry name" value="Alpha-mannosidase"/>
    <property type="match status" value="1"/>
</dbReference>
<dbReference type="SUPFAM" id="SSF88713">
    <property type="entry name" value="Glycoside hydrolase/deacetylase"/>
    <property type="match status" value="1"/>
</dbReference>
<dbReference type="InterPro" id="IPR037094">
    <property type="entry name" value="Glyco_hydro_38_cen_sf"/>
</dbReference>
<dbReference type="Gene3D" id="3.20.110.10">
    <property type="entry name" value="Glycoside hydrolase 38, N terminal domain"/>
    <property type="match status" value="1"/>
</dbReference>
<dbReference type="InterPro" id="IPR000602">
    <property type="entry name" value="Glyco_hydro_38_N"/>
</dbReference>
<evidence type="ECO:0000259" key="12">
    <source>
        <dbReference type="SMART" id="SM00872"/>
    </source>
</evidence>
<dbReference type="InterPro" id="IPR028995">
    <property type="entry name" value="Glyco_hydro_57/38_cen_sf"/>
</dbReference>
<evidence type="ECO:0000256" key="9">
    <source>
        <dbReference type="ARBA" id="ARBA00023180"/>
    </source>
</evidence>
<dbReference type="InterPro" id="IPR013780">
    <property type="entry name" value="Glyco_hydro_b"/>
</dbReference>
<keyword evidence="10 11" id="KW-0326">Glycosidase</keyword>
<keyword evidence="9" id="KW-0325">Glycoprotein</keyword>
<dbReference type="InterPro" id="IPR011330">
    <property type="entry name" value="Glyco_hydro/deAcase_b/a-brl"/>
</dbReference>
<feature type="domain" description="Glycoside hydrolase family 38 central" evidence="12">
    <location>
        <begin position="372"/>
        <end position="484"/>
    </location>
</feature>
<dbReference type="InterPro" id="IPR011682">
    <property type="entry name" value="Glyco_hydro_38_C"/>
</dbReference>
<comment type="catalytic activity">
    <reaction evidence="1">
        <text>Hydrolysis of terminal, non-reducing alpha-D-mannose residues in alpha-D-mannosides.</text>
        <dbReference type="EC" id="3.2.1.24"/>
    </reaction>
</comment>
<accession>A0A7L9QE36</accession>
<dbReference type="GO" id="GO:0006013">
    <property type="term" value="P:mannose metabolic process"/>
    <property type="evidence" value="ECO:0007669"/>
    <property type="project" value="InterPro"/>
</dbReference>
<dbReference type="Pfam" id="PF17677">
    <property type="entry name" value="Glyco_hydro38C2"/>
    <property type="match status" value="1"/>
</dbReference>
<reference evidence="13" key="1">
    <citation type="journal article" date="2020" name="Microb. Ecol.">
        <title>The Under-explored Extracellular Proteome of Aero-Terrestrial Microalgae Provides Clues on Different Mechanisms of Desiccation Tolerance in Non-Model Organisms.</title>
        <authorList>
            <person name="Gonzalez-Hourcade M."/>
            <person name="Del Campo E.M."/>
            <person name="Casano L.M."/>
        </authorList>
    </citation>
    <scope>NUCLEOTIDE SEQUENCE</scope>
    <source>
        <strain evidence="13">SAG 216-12</strain>
    </source>
</reference>
<evidence type="ECO:0000256" key="2">
    <source>
        <dbReference type="ARBA" id="ARBA00009792"/>
    </source>
</evidence>
<keyword evidence="5 11" id="KW-0732">Signal</keyword>
<name>A0A7L9QE36_9CHLO</name>
<protein>
    <recommendedName>
        <fullName evidence="3 11">Alpha-mannosidase</fullName>
        <ecNumber evidence="11">3.2.1.-</ecNumber>
    </recommendedName>
</protein>
<sequence length="1139" mass="125225">MEIQKKITIAFSFLFLATTSVCQAKFYNTTAGRVEGKLNVHLVAHSHDDAGWLRTFLQYYYGSQIYKNNNDQEMGGVQYTLDTAFAALLTNPNRKFTYSDMAFFLKWWEEQSDASKKVVAQLVTNGQLDFVNGGYVQHDEAAAHYVAMIDQTTVGHQFLNRSFGFTPTIGWQIDPFGHSGTQASLMTGALGFDAIYFARTDYQDRQLRSNTKDLELLWRGAKSYGSSADVFTGNFPFGDYNPPAGFMWEWGFEGEFKNREPIIDCDDCGEYNVQDRLNQFMDECDKRFNVSQGNDITGANDIMLTMGTDFTYANAFVWYKNIDKLIHYANKEGRINVFYSTPAAYTAAKHSYNQSWALKTDDFFPYADNPYSYWTGYFTTRPTSKGYVRTCTSFLQAARQLDVLGKAARAARSAVNTAQLVLRGAAGNPVSAPANGSFVAWPQPAEDATSSTEKLERAVALLQHHDAITGTAKQDVADDYHRRLAAGMAEAEGAFKEELALLASGEDTHRALKTASKWDLTNLHTAADPAQQLDHAGGRLGMCPFLNASVCHPTVEMSRLGHSILLAIYNPLGWPRTEGVRVPLDTGFTSNWTVTDGDGKEVLSQLVPVSNATLDLQNLMLQADILKNLTAAASYELAFRADAPPLGYSTYTISPAEAVDLTTRNPIAGALSSTVRSWLNGTKQENNATEPQSTLQVANKLISVTLSPQTGKLLSLRRLSDNSVTQLDSEVMWYNSSDEKGPPPSNTNHEPSGAYIFRPNGAVAGTALVPVTIVEGPVLTEIRQEFYPWASLTTRIWSDTEHIESEWTAGPLPFQDQLGHEVVIRYESNVTNGDEFYTDSNGREMLKRKLNFRPSWKLDVQQPVAGNYYPVTAAIYIQEKAGRQLAVVTDRSQGGSSLKQGQVELMVHRRIFRDDRRGVAENLNETMCGCTNCNCPGLVARGTHYLTVQGSDTAASYRRTLQQRVNDPLVLTFGKAAAPTAGAAVGTTQGLLAAGAPVSFLADEAGLPKSVHLLTLKDNGDGRVLLRLAHLYQVDEDSGEAKVATVTLNKLFKDLTFDAAEEVTLAAGKPISKINRLQWKVGRSLSSDSSGVPAVNYARRTGLSCQNGCKDALNIELQPMEIRTFLLVPKPASSASSLN</sequence>
<evidence type="ECO:0000313" key="13">
    <source>
        <dbReference type="EMBL" id="QOL01075.1"/>
    </source>
</evidence>
<dbReference type="EC" id="3.2.1.-" evidence="11"/>
<keyword evidence="6 11" id="KW-0378">Hydrolase</keyword>
<dbReference type="GO" id="GO:0030246">
    <property type="term" value="F:carbohydrate binding"/>
    <property type="evidence" value="ECO:0007669"/>
    <property type="project" value="InterPro"/>
</dbReference>
<dbReference type="InterPro" id="IPR015341">
    <property type="entry name" value="Glyco_hydro_38_cen"/>
</dbReference>
<dbReference type="Gene3D" id="2.60.40.1180">
    <property type="entry name" value="Golgi alpha-mannosidase II"/>
    <property type="match status" value="1"/>
</dbReference>
<dbReference type="SMART" id="SM00872">
    <property type="entry name" value="Alpha-mann_mid"/>
    <property type="match status" value="1"/>
</dbReference>
<dbReference type="Pfam" id="PF09261">
    <property type="entry name" value="Alpha-mann_mid"/>
    <property type="match status" value="1"/>
</dbReference>
<evidence type="ECO:0000256" key="11">
    <source>
        <dbReference type="RuleBase" id="RU361199"/>
    </source>
</evidence>
<evidence type="ECO:0000256" key="1">
    <source>
        <dbReference type="ARBA" id="ARBA00000365"/>
    </source>
</evidence>
<evidence type="ECO:0000256" key="6">
    <source>
        <dbReference type="ARBA" id="ARBA00022801"/>
    </source>
</evidence>
<keyword evidence="8" id="KW-1015">Disulfide bond</keyword>
<evidence type="ECO:0000256" key="10">
    <source>
        <dbReference type="ARBA" id="ARBA00023295"/>
    </source>
</evidence>
<dbReference type="Gene3D" id="2.60.40.1360">
    <property type="match status" value="1"/>
</dbReference>
<dbReference type="GO" id="GO:0004559">
    <property type="term" value="F:alpha-mannosidase activity"/>
    <property type="evidence" value="ECO:0007669"/>
    <property type="project" value="UniProtKB-EC"/>
</dbReference>
<evidence type="ECO:0000256" key="4">
    <source>
        <dbReference type="ARBA" id="ARBA00022723"/>
    </source>
</evidence>
<dbReference type="EMBL" id="MT438828">
    <property type="protein sequence ID" value="QOL01075.1"/>
    <property type="molecule type" value="mRNA"/>
</dbReference>
<dbReference type="InterPro" id="IPR048534">
    <property type="entry name" value="Man2a1-like_dom"/>
</dbReference>
<dbReference type="InterPro" id="IPR027291">
    <property type="entry name" value="Glyco_hydro_38_N_sf"/>
</dbReference>
<dbReference type="Gene3D" id="2.70.98.30">
    <property type="entry name" value="Golgi alpha-mannosidase II, domain 4"/>
    <property type="match status" value="1"/>
</dbReference>
<dbReference type="Pfam" id="PF21260">
    <property type="entry name" value="Laman-like_dom"/>
    <property type="match status" value="1"/>
</dbReference>
<feature type="chain" id="PRO_5029947933" description="Alpha-mannosidase" evidence="11">
    <location>
        <begin position="25"/>
        <end position="1139"/>
    </location>
</feature>
<comment type="similarity">
    <text evidence="2 11">Belongs to the glycosyl hydrolase 38 family.</text>
</comment>
<evidence type="ECO:0000256" key="3">
    <source>
        <dbReference type="ARBA" id="ARBA00012752"/>
    </source>
</evidence>
<dbReference type="InterPro" id="IPR050843">
    <property type="entry name" value="Glycosyl_Hydrlase_38"/>
</dbReference>
<dbReference type="InterPro" id="IPR011013">
    <property type="entry name" value="Gal_mutarotase_sf_dom"/>
</dbReference>
<comment type="cofactor">
    <cofactor evidence="11">
        <name>Zn(2+)</name>
        <dbReference type="ChEBI" id="CHEBI:29105"/>
    </cofactor>
    <text evidence="11">Binds 1 zinc ion per subunit.</text>
</comment>
<dbReference type="Pfam" id="PF01074">
    <property type="entry name" value="Glyco_hydro_38N"/>
    <property type="match status" value="1"/>
</dbReference>
<feature type="signal peptide" evidence="11">
    <location>
        <begin position="1"/>
        <end position="24"/>
    </location>
</feature>
<keyword evidence="7 11" id="KW-0862">Zinc</keyword>
<dbReference type="PANTHER" id="PTHR11607">
    <property type="entry name" value="ALPHA-MANNOSIDASE"/>
    <property type="match status" value="1"/>
</dbReference>
<dbReference type="SUPFAM" id="SSF74650">
    <property type="entry name" value="Galactose mutarotase-like"/>
    <property type="match status" value="1"/>
</dbReference>
<dbReference type="CDD" id="cd10810">
    <property type="entry name" value="GH38N_AMII_LAM_like"/>
    <property type="match status" value="1"/>
</dbReference>
<dbReference type="InterPro" id="IPR041147">
    <property type="entry name" value="GH38_C"/>
</dbReference>
<dbReference type="PANTHER" id="PTHR11607:SF3">
    <property type="entry name" value="LYSOSOMAL ALPHA-MANNOSIDASE"/>
    <property type="match status" value="1"/>
</dbReference>
<proteinExistence type="evidence at transcript level"/>
<dbReference type="Gene3D" id="1.20.1270.50">
    <property type="entry name" value="Glycoside hydrolase family 38, central domain"/>
    <property type="match status" value="2"/>
</dbReference>
<dbReference type="Pfam" id="PF07748">
    <property type="entry name" value="Glyco_hydro_38C"/>
    <property type="match status" value="1"/>
</dbReference>
<organism evidence="13">
    <name type="scientific">Pseudococcomyxa simplex</name>
    <dbReference type="NCBI Taxonomy" id="464287"/>
    <lineage>
        <taxon>Eukaryota</taxon>
        <taxon>Viridiplantae</taxon>
        <taxon>Chlorophyta</taxon>
        <taxon>core chlorophytes</taxon>
        <taxon>Trebouxiophyceae</taxon>
        <taxon>Chlorellales</taxon>
        <taxon>Oocystaceae</taxon>
        <taxon>Pseudococcomyxa</taxon>
    </lineage>
</organism>
<dbReference type="FunFam" id="1.20.1270.50:FF:000003">
    <property type="entry name" value="Alpha-mannosidase"/>
    <property type="match status" value="1"/>
</dbReference>
<evidence type="ECO:0000256" key="8">
    <source>
        <dbReference type="ARBA" id="ARBA00023157"/>
    </source>
</evidence>
<dbReference type="AlphaFoldDB" id="A0A7L9QE36"/>
<dbReference type="GO" id="GO:0046872">
    <property type="term" value="F:metal ion binding"/>
    <property type="evidence" value="ECO:0007669"/>
    <property type="project" value="UniProtKB-KW"/>
</dbReference>
<evidence type="ECO:0000256" key="7">
    <source>
        <dbReference type="ARBA" id="ARBA00022833"/>
    </source>
</evidence>
<dbReference type="SUPFAM" id="SSF88688">
    <property type="entry name" value="Families 57/38 glycoside transferase middle domain"/>
    <property type="match status" value="1"/>
</dbReference>
<evidence type="ECO:0000256" key="5">
    <source>
        <dbReference type="ARBA" id="ARBA00022729"/>
    </source>
</evidence>